<dbReference type="Proteomes" id="UP001597097">
    <property type="component" value="Unassembled WGS sequence"/>
</dbReference>
<dbReference type="EMBL" id="JBHUCM010000025">
    <property type="protein sequence ID" value="MFD1541302.1"/>
    <property type="molecule type" value="Genomic_DNA"/>
</dbReference>
<evidence type="ECO:0000313" key="2">
    <source>
        <dbReference type="Proteomes" id="UP001597097"/>
    </source>
</evidence>
<sequence>MSREWAARFDYPFADDGDLARVMQYVRSVVGDSGLKHELSRRLSAIGPPDFTAPGEIHSSIAGFPIPVFLTTNYDDFLVRALRGSGKEPSAAICPWHEGVPYDRNLFERGAGIRPDANRPMVYHLHGSTSLPSSMVLTEDDYIDFLVHLTTARAQNNRHVIPPIILDALANRPLLLLGYTLQEWTFRVLFHGLIRRYPAIRRRRHVSVQLTPENENVKPGAALRAKEYLDRYFDGWEVSIFWGTPRQFCAELDERMGKRS</sequence>
<evidence type="ECO:0000313" key="1">
    <source>
        <dbReference type="EMBL" id="MFD1541302.1"/>
    </source>
</evidence>
<dbReference type="RefSeq" id="WP_219536887.1">
    <property type="nucleotide sequence ID" value="NZ_JAHKRM010000033.1"/>
</dbReference>
<dbReference type="Pfam" id="PF13289">
    <property type="entry name" value="SIR2_2"/>
    <property type="match status" value="1"/>
</dbReference>
<name>A0ABW4GEZ1_9ACTN</name>
<proteinExistence type="predicted"/>
<organism evidence="1 2">
    <name type="scientific">Nonomuraea guangzhouensis</name>
    <dbReference type="NCBI Taxonomy" id="1291555"/>
    <lineage>
        <taxon>Bacteria</taxon>
        <taxon>Bacillati</taxon>
        <taxon>Actinomycetota</taxon>
        <taxon>Actinomycetes</taxon>
        <taxon>Streptosporangiales</taxon>
        <taxon>Streptosporangiaceae</taxon>
        <taxon>Nonomuraea</taxon>
    </lineage>
</organism>
<gene>
    <name evidence="1" type="ORF">ACFSJ0_29910</name>
</gene>
<comment type="caution">
    <text evidence="1">The sequence shown here is derived from an EMBL/GenBank/DDBJ whole genome shotgun (WGS) entry which is preliminary data.</text>
</comment>
<keyword evidence="2" id="KW-1185">Reference proteome</keyword>
<protein>
    <submittedName>
        <fullName evidence="1">SIR2 family protein</fullName>
    </submittedName>
</protein>
<accession>A0ABW4GEZ1</accession>
<reference evidence="2" key="1">
    <citation type="journal article" date="2019" name="Int. J. Syst. Evol. Microbiol.">
        <title>The Global Catalogue of Microorganisms (GCM) 10K type strain sequencing project: providing services to taxonomists for standard genome sequencing and annotation.</title>
        <authorList>
            <consortium name="The Broad Institute Genomics Platform"/>
            <consortium name="The Broad Institute Genome Sequencing Center for Infectious Disease"/>
            <person name="Wu L."/>
            <person name="Ma J."/>
        </authorList>
    </citation>
    <scope>NUCLEOTIDE SEQUENCE [LARGE SCALE GENOMIC DNA]</scope>
    <source>
        <strain evidence="2">CGMCC 1.15399</strain>
    </source>
</reference>